<sequence>MLWGDVELKLDSDGLTECLEFTERVSKTRQGYNSKNVRQITPKMWANSQNKDHCPVELFKLSKSLRPHNFSNPENPFYISCTTVPNPDIGSVWFKRQLVGIHKLENLMNQRQQEFQKTENLPITVLDLVQKLNDSDVPPSHIMQISGHKNVQSINNYSHINDNQHKKISSILSGAECNYNQRPPPTSTVVSSSSLLSSQSTGNKNSSSNKRDHL</sequence>
<gene>
    <name evidence="6" type="ORF">SNE40_007915</name>
</gene>
<feature type="compositionally biased region" description="Low complexity" evidence="4">
    <location>
        <begin position="187"/>
        <end position="208"/>
    </location>
</feature>
<evidence type="ECO:0000256" key="4">
    <source>
        <dbReference type="SAM" id="MobiDB-lite"/>
    </source>
</evidence>
<keyword evidence="7" id="KW-1185">Reference proteome</keyword>
<dbReference type="PANTHER" id="PTHR46963">
    <property type="entry name" value="SIMILAR TO RIKEN CDNA E130308A19"/>
    <property type="match status" value="1"/>
</dbReference>
<keyword evidence="3" id="KW-0832">Ubl conjugation</keyword>
<dbReference type="EMBL" id="JAZGQO010000006">
    <property type="protein sequence ID" value="KAK6185752.1"/>
    <property type="molecule type" value="Genomic_DNA"/>
</dbReference>
<comment type="caution">
    <text evidence="6">The sequence shown here is derived from an EMBL/GenBank/DDBJ whole genome shotgun (WGS) entry which is preliminary data.</text>
</comment>
<proteinExistence type="predicted"/>
<feature type="region of interest" description="Disordered" evidence="4">
    <location>
        <begin position="177"/>
        <end position="214"/>
    </location>
</feature>
<evidence type="ECO:0000256" key="3">
    <source>
        <dbReference type="ARBA" id="ARBA00022843"/>
    </source>
</evidence>
<evidence type="ECO:0000259" key="5">
    <source>
        <dbReference type="Pfam" id="PF12012"/>
    </source>
</evidence>
<dbReference type="Proteomes" id="UP001347796">
    <property type="component" value="Unassembled WGS sequence"/>
</dbReference>
<organism evidence="6 7">
    <name type="scientific">Patella caerulea</name>
    <name type="common">Rayed Mediterranean limpet</name>
    <dbReference type="NCBI Taxonomy" id="87958"/>
    <lineage>
        <taxon>Eukaryota</taxon>
        <taxon>Metazoa</taxon>
        <taxon>Spiralia</taxon>
        <taxon>Lophotrochozoa</taxon>
        <taxon>Mollusca</taxon>
        <taxon>Gastropoda</taxon>
        <taxon>Patellogastropoda</taxon>
        <taxon>Patelloidea</taxon>
        <taxon>Patellidae</taxon>
        <taxon>Patella</taxon>
    </lineage>
</organism>
<dbReference type="InterPro" id="IPR042838">
    <property type="entry name" value="KIAA1958"/>
</dbReference>
<protein>
    <recommendedName>
        <fullName evidence="5">ZMYM2-like/QRICH1 C-terminal domain-containing protein</fullName>
    </recommendedName>
</protein>
<keyword evidence="2" id="KW-0597">Phosphoprotein</keyword>
<evidence type="ECO:0000256" key="1">
    <source>
        <dbReference type="ARBA" id="ARBA00022499"/>
    </source>
</evidence>
<dbReference type="Pfam" id="PF12012">
    <property type="entry name" value="DUF3504"/>
    <property type="match status" value="1"/>
</dbReference>
<evidence type="ECO:0000313" key="7">
    <source>
        <dbReference type="Proteomes" id="UP001347796"/>
    </source>
</evidence>
<dbReference type="InterPro" id="IPR021893">
    <property type="entry name" value="ZMYM2-like_C"/>
</dbReference>
<name>A0AAN8K089_PATCE</name>
<dbReference type="AlphaFoldDB" id="A0AAN8K089"/>
<evidence type="ECO:0000256" key="2">
    <source>
        <dbReference type="ARBA" id="ARBA00022553"/>
    </source>
</evidence>
<keyword evidence="1" id="KW-1017">Isopeptide bond</keyword>
<feature type="domain" description="ZMYM2-like/QRICH1 C-terminal" evidence="5">
    <location>
        <begin position="16"/>
        <end position="109"/>
    </location>
</feature>
<dbReference type="PANTHER" id="PTHR46963:SF2">
    <property type="match status" value="1"/>
</dbReference>
<evidence type="ECO:0000313" key="6">
    <source>
        <dbReference type="EMBL" id="KAK6185752.1"/>
    </source>
</evidence>
<accession>A0AAN8K089</accession>
<reference evidence="6 7" key="1">
    <citation type="submission" date="2024-01" db="EMBL/GenBank/DDBJ databases">
        <title>The genome of the rayed Mediterranean limpet Patella caerulea (Linnaeus, 1758).</title>
        <authorList>
            <person name="Anh-Thu Weber A."/>
            <person name="Halstead-Nussloch G."/>
        </authorList>
    </citation>
    <scope>NUCLEOTIDE SEQUENCE [LARGE SCALE GENOMIC DNA]</scope>
    <source>
        <strain evidence="6">AATW-2023a</strain>
        <tissue evidence="6">Whole specimen</tissue>
    </source>
</reference>